<gene>
    <name evidence="2" type="ORF">AOZ06_04100</name>
</gene>
<dbReference type="SUPFAM" id="SSF141868">
    <property type="entry name" value="EAL domain-like"/>
    <property type="match status" value="1"/>
</dbReference>
<sequence>MLENTPDTPDYPTLIDTINEHLAGLTIIGDTGRRSVGEHRSRTAHRPCRWPPRPVVSAHSTMRRAKAAGKRQWQALHVQHDHEHRKHDALAAAMPGAWEMGEIDWAYQPVLHLLDNRLAALEIVLRWNHPTESLISPLPRHGGQNRHVADDRPVGRDARLPGGHRSHRRCQHGDAASATDPVAVI</sequence>
<evidence type="ECO:0000313" key="3">
    <source>
        <dbReference type="Proteomes" id="UP000063699"/>
    </source>
</evidence>
<dbReference type="OrthoDB" id="23692at2"/>
<dbReference type="Gene3D" id="3.20.20.450">
    <property type="entry name" value="EAL domain"/>
    <property type="match status" value="1"/>
</dbReference>
<protein>
    <recommendedName>
        <fullName evidence="4">EAL domain-containing protein</fullName>
    </recommendedName>
</protein>
<accession>A0A0N9HWK3</accession>
<feature type="region of interest" description="Disordered" evidence="1">
    <location>
        <begin position="136"/>
        <end position="185"/>
    </location>
</feature>
<name>A0A0N9HWK3_9PSEU</name>
<dbReference type="AlphaFoldDB" id="A0A0N9HWK3"/>
<dbReference type="GO" id="GO:0071111">
    <property type="term" value="F:cyclic-guanylate-specific phosphodiesterase activity"/>
    <property type="evidence" value="ECO:0007669"/>
    <property type="project" value="InterPro"/>
</dbReference>
<evidence type="ECO:0000256" key="1">
    <source>
        <dbReference type="SAM" id="MobiDB-lite"/>
    </source>
</evidence>
<feature type="compositionally biased region" description="Basic and acidic residues" evidence="1">
    <location>
        <begin position="147"/>
        <end position="159"/>
    </location>
</feature>
<keyword evidence="3" id="KW-1185">Reference proteome</keyword>
<dbReference type="PANTHER" id="PTHR33121">
    <property type="entry name" value="CYCLIC DI-GMP PHOSPHODIESTERASE PDEF"/>
    <property type="match status" value="1"/>
</dbReference>
<dbReference type="Proteomes" id="UP000063699">
    <property type="component" value="Chromosome"/>
</dbReference>
<dbReference type="STRING" id="860235.AOZ06_04100"/>
<evidence type="ECO:0008006" key="4">
    <source>
        <dbReference type="Google" id="ProtNLM"/>
    </source>
</evidence>
<dbReference type="PANTHER" id="PTHR33121:SF70">
    <property type="entry name" value="SIGNALING PROTEIN YKOW"/>
    <property type="match status" value="1"/>
</dbReference>
<proteinExistence type="predicted"/>
<dbReference type="KEGG" id="kphy:AOZ06_04100"/>
<dbReference type="InterPro" id="IPR050706">
    <property type="entry name" value="Cyclic-di-GMP_PDE-like"/>
</dbReference>
<organism evidence="2 3">
    <name type="scientific">Kibdelosporangium phytohabitans</name>
    <dbReference type="NCBI Taxonomy" id="860235"/>
    <lineage>
        <taxon>Bacteria</taxon>
        <taxon>Bacillati</taxon>
        <taxon>Actinomycetota</taxon>
        <taxon>Actinomycetes</taxon>
        <taxon>Pseudonocardiales</taxon>
        <taxon>Pseudonocardiaceae</taxon>
        <taxon>Kibdelosporangium</taxon>
    </lineage>
</organism>
<dbReference type="InterPro" id="IPR035919">
    <property type="entry name" value="EAL_sf"/>
</dbReference>
<reference evidence="2 3" key="1">
    <citation type="submission" date="2015-07" db="EMBL/GenBank/DDBJ databases">
        <title>Genome sequencing of Kibdelosporangium phytohabitans.</title>
        <authorList>
            <person name="Qin S."/>
            <person name="Xing K."/>
        </authorList>
    </citation>
    <scope>NUCLEOTIDE SEQUENCE [LARGE SCALE GENOMIC DNA]</scope>
    <source>
        <strain evidence="2 3">KLBMP1111</strain>
    </source>
</reference>
<dbReference type="EMBL" id="CP012752">
    <property type="protein sequence ID" value="ALG06219.1"/>
    <property type="molecule type" value="Genomic_DNA"/>
</dbReference>
<evidence type="ECO:0000313" key="2">
    <source>
        <dbReference type="EMBL" id="ALG06219.1"/>
    </source>
</evidence>